<gene>
    <name evidence="1" type="ORF">EZS28_031831</name>
</gene>
<accession>A0A5J4URG3</accession>
<dbReference type="Proteomes" id="UP000324800">
    <property type="component" value="Unassembled WGS sequence"/>
</dbReference>
<organism evidence="1 2">
    <name type="scientific">Streblomastix strix</name>
    <dbReference type="NCBI Taxonomy" id="222440"/>
    <lineage>
        <taxon>Eukaryota</taxon>
        <taxon>Metamonada</taxon>
        <taxon>Preaxostyla</taxon>
        <taxon>Oxymonadida</taxon>
        <taxon>Streblomastigidae</taxon>
        <taxon>Streblomastix</taxon>
    </lineage>
</organism>
<feature type="non-terminal residue" evidence="1">
    <location>
        <position position="1"/>
    </location>
</feature>
<dbReference type="AlphaFoldDB" id="A0A5J4URG3"/>
<comment type="caution">
    <text evidence="1">The sequence shown here is derived from an EMBL/GenBank/DDBJ whole genome shotgun (WGS) entry which is preliminary data.</text>
</comment>
<reference evidence="1 2" key="1">
    <citation type="submission" date="2019-03" db="EMBL/GenBank/DDBJ databases">
        <title>Single cell metagenomics reveals metabolic interactions within the superorganism composed of flagellate Streblomastix strix and complex community of Bacteroidetes bacteria on its surface.</title>
        <authorList>
            <person name="Treitli S.C."/>
            <person name="Kolisko M."/>
            <person name="Husnik F."/>
            <person name="Keeling P."/>
            <person name="Hampl V."/>
        </authorList>
    </citation>
    <scope>NUCLEOTIDE SEQUENCE [LARGE SCALE GENOMIC DNA]</scope>
    <source>
        <strain evidence="1">ST1C</strain>
    </source>
</reference>
<sequence length="220" mass="25244">YHTEFINGGVINTAADDIKIDFENEHNQFGIITTCSPHPLPEGIKKQVLQQLKDNLYFVYIAYLAECPENHDEILSNSFENQLFSEGDEYHTLQYLRLAVLLLQLGSNPNKKKVALSVKDKVIRLTIDEYVDQLDDENKWDEGVAQEIKSKSKYAHLIDDQITSLITLLGVKLGWISIHRIQLECSNPKHVTMQIYLCEDVDHSSTKIDPQDAHCYNLKK</sequence>
<name>A0A5J4URG3_9EUKA</name>
<evidence type="ECO:0000313" key="2">
    <source>
        <dbReference type="Proteomes" id="UP000324800"/>
    </source>
</evidence>
<protein>
    <submittedName>
        <fullName evidence="1">Uncharacterized protein</fullName>
    </submittedName>
</protein>
<dbReference type="EMBL" id="SNRW01013423">
    <property type="protein sequence ID" value="KAA6372642.1"/>
    <property type="molecule type" value="Genomic_DNA"/>
</dbReference>
<proteinExistence type="predicted"/>
<evidence type="ECO:0000313" key="1">
    <source>
        <dbReference type="EMBL" id="KAA6372642.1"/>
    </source>
</evidence>